<sequence>MSGADRRAPDCMPFEDKKYHLERRIFQELLELKRLQIRAGRANEQVLVKRLVDDYQKAGLDIGLQKYEGPFTFRNFEKYLYEQLRLLQTSDRRLVPRLRSSDDLEKLSVVLRKARLNNKILNDVPDNPILCTHGTHRCHHAAHAYTGIPCAAYSKST</sequence>
<evidence type="ECO:0000313" key="1">
    <source>
        <dbReference type="EMBL" id="CAD7577598.1"/>
    </source>
</evidence>
<proteinExistence type="predicted"/>
<reference evidence="1" key="1">
    <citation type="submission" date="2020-11" db="EMBL/GenBank/DDBJ databases">
        <authorList>
            <person name="Tran Van P."/>
        </authorList>
    </citation>
    <scope>NUCLEOTIDE SEQUENCE</scope>
</reference>
<name>A0A7R9PC19_TIMCA</name>
<dbReference type="EMBL" id="OE185861">
    <property type="protein sequence ID" value="CAD7577598.1"/>
    <property type="molecule type" value="Genomic_DNA"/>
</dbReference>
<dbReference type="AlphaFoldDB" id="A0A7R9PC19"/>
<accession>A0A7R9PC19</accession>
<organism evidence="1">
    <name type="scientific">Timema californicum</name>
    <name type="common">California timema</name>
    <name type="synonym">Walking stick</name>
    <dbReference type="NCBI Taxonomy" id="61474"/>
    <lineage>
        <taxon>Eukaryota</taxon>
        <taxon>Metazoa</taxon>
        <taxon>Ecdysozoa</taxon>
        <taxon>Arthropoda</taxon>
        <taxon>Hexapoda</taxon>
        <taxon>Insecta</taxon>
        <taxon>Pterygota</taxon>
        <taxon>Neoptera</taxon>
        <taxon>Polyneoptera</taxon>
        <taxon>Phasmatodea</taxon>
        <taxon>Timematodea</taxon>
        <taxon>Timematoidea</taxon>
        <taxon>Timematidae</taxon>
        <taxon>Timema</taxon>
    </lineage>
</organism>
<protein>
    <submittedName>
        <fullName evidence="1">(California timema) hypothetical protein</fullName>
    </submittedName>
</protein>
<gene>
    <name evidence="1" type="ORF">TCMB3V08_LOCUS10146</name>
</gene>